<dbReference type="SUPFAM" id="SSF51735">
    <property type="entry name" value="NAD(P)-binding Rossmann-fold domains"/>
    <property type="match status" value="1"/>
</dbReference>
<dbReference type="OrthoDB" id="1721126at2759"/>
<keyword evidence="3" id="KW-0560">Oxidoreductase</keyword>
<dbReference type="EC" id="1.3.1.76" evidence="2"/>
<reference evidence="8 9" key="1">
    <citation type="journal article" date="2011" name="Proc. Natl. Acad. Sci. U.S.A.">
        <title>Comparative genomics of xylose-fermenting fungi for enhanced biofuel production.</title>
        <authorList>
            <person name="Wohlbach D.J."/>
            <person name="Kuo A."/>
            <person name="Sato T.K."/>
            <person name="Potts K.M."/>
            <person name="Salamov A.A."/>
            <person name="LaButti K.M."/>
            <person name="Sun H."/>
            <person name="Clum A."/>
            <person name="Pangilinan J.L."/>
            <person name="Lindquist E.A."/>
            <person name="Lucas S."/>
            <person name="Lapidus A."/>
            <person name="Jin M."/>
            <person name="Gunawan C."/>
            <person name="Balan V."/>
            <person name="Dale B.E."/>
            <person name="Jeffries T.W."/>
            <person name="Zinkel R."/>
            <person name="Barry K.W."/>
            <person name="Grigoriev I.V."/>
            <person name="Gasch A.P."/>
        </authorList>
    </citation>
    <scope>NUCLEOTIDE SEQUENCE [LARGE SCALE GENOMIC DNA]</scope>
    <source>
        <strain evidence="9">ATCC 10573 / BCRC 21748 / CBS 615 / JCM 9827 / NBRC 10315 / NRRL Y-1498 / VKM Y-70</strain>
    </source>
</reference>
<dbReference type="Pfam" id="PF13241">
    <property type="entry name" value="NAD_binding_7"/>
    <property type="match status" value="1"/>
</dbReference>
<dbReference type="HOGENOM" id="CLU_011276_8_5_1"/>
<sequence>MSSLDKEESKKQKGSLLLAWQVRDKHCLVIGAGDVALSRVHHMIKAQANITVVTGDSRIHPEILELYDSGKIFRLEKRPYQSSDLTMYRQGASISFDVESLSEDQYAQIIEYNHKHQFEVVCCCIDDHELSTKIYYQCKVLGLNANIADKPELCDFYFGSMINKDSLQIMISTNGKSPRLSKMIKDTIVKHIDCDANKAIDNLNLVRFTLRSRKLSQNDTSTIELRMAWIKNLTDFFTISQWSEVDINDHNVNMIVDYYPEYPPREFEAFQHLLQGSGPEGAETST</sequence>
<keyword evidence="5" id="KW-0627">Porphyrin biosynthesis</keyword>
<dbReference type="AlphaFoldDB" id="G3B0Z5"/>
<dbReference type="PANTHER" id="PTHR35330:SF1">
    <property type="entry name" value="SIROHEME BIOSYNTHESIS PROTEIN MET8"/>
    <property type="match status" value="1"/>
</dbReference>
<dbReference type="KEGG" id="cten:18247041"/>
<dbReference type="Gene3D" id="3.30.160.110">
    <property type="entry name" value="Siroheme synthase, domain 2"/>
    <property type="match status" value="1"/>
</dbReference>
<keyword evidence="4" id="KW-0520">NAD</keyword>
<evidence type="ECO:0000256" key="2">
    <source>
        <dbReference type="ARBA" id="ARBA00012400"/>
    </source>
</evidence>
<dbReference type="InterPro" id="IPR028161">
    <property type="entry name" value="Met8-like"/>
</dbReference>
<proteinExistence type="predicted"/>
<dbReference type="GO" id="GO:0004325">
    <property type="term" value="F:ferrochelatase activity"/>
    <property type="evidence" value="ECO:0007669"/>
    <property type="project" value="InterPro"/>
</dbReference>
<evidence type="ECO:0000313" key="9">
    <source>
        <dbReference type="Proteomes" id="UP000000707"/>
    </source>
</evidence>
<evidence type="ECO:0000313" key="8">
    <source>
        <dbReference type="EMBL" id="EGV64844.1"/>
    </source>
</evidence>
<dbReference type="SUPFAM" id="SSF75615">
    <property type="entry name" value="Siroheme synthase middle domains-like"/>
    <property type="match status" value="1"/>
</dbReference>
<dbReference type="GO" id="GO:0043115">
    <property type="term" value="F:precorrin-2 dehydrogenase activity"/>
    <property type="evidence" value="ECO:0007669"/>
    <property type="project" value="UniProtKB-EC"/>
</dbReference>
<evidence type="ECO:0000256" key="3">
    <source>
        <dbReference type="ARBA" id="ARBA00023002"/>
    </source>
</evidence>
<accession>G3B0Z5</accession>
<evidence type="ECO:0000256" key="1">
    <source>
        <dbReference type="ARBA" id="ARBA00005010"/>
    </source>
</evidence>
<dbReference type="GeneID" id="18247041"/>
<name>G3B0Z5_CANTC</name>
<feature type="domain" description="Siroheme biosynthesis protein Met8 C-terminal" evidence="6">
    <location>
        <begin position="195"/>
        <end position="260"/>
    </location>
</feature>
<dbReference type="STRING" id="590646.G3B0Z5"/>
<gene>
    <name evidence="8" type="ORF">CANTEDRAFT_113605</name>
</gene>
<dbReference type="UniPathway" id="UPA00262">
    <property type="reaction ID" value="UER00222"/>
</dbReference>
<dbReference type="Pfam" id="PF14823">
    <property type="entry name" value="Sirohm_synth_C"/>
    <property type="match status" value="1"/>
</dbReference>
<dbReference type="PANTHER" id="PTHR35330">
    <property type="entry name" value="SIROHEME BIOSYNTHESIS PROTEIN MET8"/>
    <property type="match status" value="1"/>
</dbReference>
<dbReference type="InterPro" id="IPR028162">
    <property type="entry name" value="Met8_C"/>
</dbReference>
<dbReference type="InterPro" id="IPR028281">
    <property type="entry name" value="Sirohaem_synthase_central"/>
</dbReference>
<dbReference type="InterPro" id="IPR036291">
    <property type="entry name" value="NAD(P)-bd_dom_sf"/>
</dbReference>
<feature type="domain" description="Siroheme synthase central" evidence="7">
    <location>
        <begin position="165"/>
        <end position="191"/>
    </location>
</feature>
<dbReference type="eggNOG" id="ENOG502RYIW">
    <property type="taxonomic scope" value="Eukaryota"/>
</dbReference>
<evidence type="ECO:0000256" key="4">
    <source>
        <dbReference type="ARBA" id="ARBA00023027"/>
    </source>
</evidence>
<dbReference type="GO" id="GO:0019354">
    <property type="term" value="P:siroheme biosynthetic process"/>
    <property type="evidence" value="ECO:0007669"/>
    <property type="project" value="UniProtKB-UniPathway"/>
</dbReference>
<keyword evidence="9" id="KW-1185">Reference proteome</keyword>
<dbReference type="Pfam" id="PF14824">
    <property type="entry name" value="Sirohm_synth_M"/>
    <property type="match status" value="1"/>
</dbReference>
<dbReference type="Gene3D" id="3.40.50.720">
    <property type="entry name" value="NAD(P)-binding Rossmann-like Domain"/>
    <property type="match status" value="1"/>
</dbReference>
<evidence type="ECO:0000259" key="6">
    <source>
        <dbReference type="Pfam" id="PF14823"/>
    </source>
</evidence>
<protein>
    <recommendedName>
        <fullName evidence="2">precorrin-2 dehydrogenase</fullName>
        <ecNumber evidence="2">1.3.1.76</ecNumber>
    </recommendedName>
</protein>
<comment type="pathway">
    <text evidence="1">Porphyrin-containing compound metabolism; siroheme biosynthesis; sirohydrochlorin from precorrin-2: step 1/1.</text>
</comment>
<dbReference type="Proteomes" id="UP000000707">
    <property type="component" value="Unassembled WGS sequence"/>
</dbReference>
<dbReference type="Gene3D" id="1.10.3280.10">
    <property type="entry name" value="Siroheme synthase, domain 3"/>
    <property type="match status" value="1"/>
</dbReference>
<evidence type="ECO:0000259" key="7">
    <source>
        <dbReference type="Pfam" id="PF14824"/>
    </source>
</evidence>
<dbReference type="EMBL" id="GL996515">
    <property type="protein sequence ID" value="EGV64844.1"/>
    <property type="molecule type" value="Genomic_DNA"/>
</dbReference>
<evidence type="ECO:0000256" key="5">
    <source>
        <dbReference type="ARBA" id="ARBA00023244"/>
    </source>
</evidence>
<organism evidence="9">
    <name type="scientific">Candida tenuis (strain ATCC 10573 / BCRC 21748 / CBS 615 / JCM 9827 / NBRC 10315 / NRRL Y-1498 / VKM Y-70)</name>
    <name type="common">Yeast</name>
    <name type="synonym">Yamadazyma tenuis</name>
    <dbReference type="NCBI Taxonomy" id="590646"/>
    <lineage>
        <taxon>Eukaryota</taxon>
        <taxon>Fungi</taxon>
        <taxon>Dikarya</taxon>
        <taxon>Ascomycota</taxon>
        <taxon>Saccharomycotina</taxon>
        <taxon>Pichiomycetes</taxon>
        <taxon>Debaryomycetaceae</taxon>
        <taxon>Yamadazyma</taxon>
    </lineage>
</organism>